<protein>
    <recommendedName>
        <fullName evidence="1">non-specific serine/threonine protein kinase</fullName>
        <ecNumber evidence="1">2.7.11.1</ecNumber>
    </recommendedName>
</protein>
<feature type="compositionally biased region" description="Basic and acidic residues" evidence="10">
    <location>
        <begin position="268"/>
        <end position="280"/>
    </location>
</feature>
<dbReference type="PANTHER" id="PTHR24363:SF0">
    <property type="entry name" value="SERINE_THREONINE KINASE LIKE DOMAIN CONTAINING 1"/>
    <property type="match status" value="1"/>
</dbReference>
<evidence type="ECO:0000256" key="8">
    <source>
        <dbReference type="ARBA" id="ARBA00048679"/>
    </source>
</evidence>
<dbReference type="GO" id="GO:0004674">
    <property type="term" value="F:protein serine/threonine kinase activity"/>
    <property type="evidence" value="ECO:0007669"/>
    <property type="project" value="UniProtKB-KW"/>
</dbReference>
<evidence type="ECO:0000256" key="7">
    <source>
        <dbReference type="ARBA" id="ARBA00047899"/>
    </source>
</evidence>
<dbReference type="PROSITE" id="PS50011">
    <property type="entry name" value="PROTEIN_KINASE_DOM"/>
    <property type="match status" value="1"/>
</dbReference>
<dbReference type="EMBL" id="JADEXN010000050">
    <property type="protein sequence ID" value="MBE9040043.1"/>
    <property type="molecule type" value="Genomic_DNA"/>
</dbReference>
<dbReference type="Pfam" id="PF00069">
    <property type="entry name" value="Pkinase"/>
    <property type="match status" value="1"/>
</dbReference>
<dbReference type="Proteomes" id="UP000621799">
    <property type="component" value="Unassembled WGS sequence"/>
</dbReference>
<dbReference type="GO" id="GO:0005524">
    <property type="term" value="F:ATP binding"/>
    <property type="evidence" value="ECO:0007669"/>
    <property type="project" value="UniProtKB-UniRule"/>
</dbReference>
<feature type="domain" description="Protein kinase" evidence="11">
    <location>
        <begin position="10"/>
        <end position="272"/>
    </location>
</feature>
<dbReference type="InterPro" id="IPR017441">
    <property type="entry name" value="Protein_kinase_ATP_BS"/>
</dbReference>
<keyword evidence="2 12" id="KW-0723">Serine/threonine-protein kinase</keyword>
<dbReference type="RefSeq" id="WP_405196639.1">
    <property type="nucleotide sequence ID" value="NZ_JADEXN010000050.1"/>
</dbReference>
<dbReference type="AlphaFoldDB" id="A0A928Z7T9"/>
<accession>A0A928Z7T9</accession>
<dbReference type="Gene3D" id="1.10.510.10">
    <property type="entry name" value="Transferase(Phosphotransferase) domain 1"/>
    <property type="match status" value="1"/>
</dbReference>
<proteinExistence type="predicted"/>
<feature type="region of interest" description="Disordered" evidence="10">
    <location>
        <begin position="268"/>
        <end position="310"/>
    </location>
</feature>
<feature type="non-terminal residue" evidence="12">
    <location>
        <position position="310"/>
    </location>
</feature>
<reference evidence="12" key="1">
    <citation type="submission" date="2020-10" db="EMBL/GenBank/DDBJ databases">
        <authorList>
            <person name="Castelo-Branco R."/>
            <person name="Eusebio N."/>
            <person name="Adriana R."/>
            <person name="Vieira A."/>
            <person name="Brugerolle De Fraissinette N."/>
            <person name="Rezende De Castro R."/>
            <person name="Schneider M.P."/>
            <person name="Vasconcelos V."/>
            <person name="Leao P.N."/>
        </authorList>
    </citation>
    <scope>NUCLEOTIDE SEQUENCE</scope>
    <source>
        <strain evidence="12">LEGE 11467</strain>
    </source>
</reference>
<keyword evidence="13" id="KW-1185">Reference proteome</keyword>
<evidence type="ECO:0000313" key="12">
    <source>
        <dbReference type="EMBL" id="MBE9040043.1"/>
    </source>
</evidence>
<organism evidence="12 13">
    <name type="scientific">Zarconia navalis LEGE 11467</name>
    <dbReference type="NCBI Taxonomy" id="1828826"/>
    <lineage>
        <taxon>Bacteria</taxon>
        <taxon>Bacillati</taxon>
        <taxon>Cyanobacteriota</taxon>
        <taxon>Cyanophyceae</taxon>
        <taxon>Oscillatoriophycideae</taxon>
        <taxon>Oscillatoriales</taxon>
        <taxon>Oscillatoriales incertae sedis</taxon>
        <taxon>Zarconia</taxon>
        <taxon>Zarconia navalis</taxon>
    </lineage>
</organism>
<dbReference type="PROSITE" id="PS00107">
    <property type="entry name" value="PROTEIN_KINASE_ATP"/>
    <property type="match status" value="1"/>
</dbReference>
<keyword evidence="6 9" id="KW-0067">ATP-binding</keyword>
<dbReference type="SUPFAM" id="SSF56112">
    <property type="entry name" value="Protein kinase-like (PK-like)"/>
    <property type="match status" value="1"/>
</dbReference>
<evidence type="ECO:0000256" key="9">
    <source>
        <dbReference type="PROSITE-ProRule" id="PRU10141"/>
    </source>
</evidence>
<sequence>MNSTLLNYRYRIVRSLGRGGFGETFLAQDTHMPSGRYCAIKQLKPAGNDPQILQLVRERFAREAAIVESLGEGSDRIPSLYAYFNEAGQFYLVQEWIEGRTLADRVALEGVLSESRVRTLLVSLLDILEYVHSQGIVHRDIKPENIILRKSDGEPVLIDFGAVRETMATTLSSTGNPTHSIVIGTPGFMSGEQAAGRPVYGSDLYSLGLTAIYALTGLTPQQMASDPQTGALLWRGQVAGLSPQLADILDKAIESHPRDRYLGAEEMRSALKRQSPDRNRPPAGVPPQKQPVYQVPIPPSSSTVAVADPF</sequence>
<name>A0A928Z7T9_9CYAN</name>
<comment type="caution">
    <text evidence="12">The sequence shown here is derived from an EMBL/GenBank/DDBJ whole genome shotgun (WGS) entry which is preliminary data.</text>
</comment>
<dbReference type="InterPro" id="IPR000719">
    <property type="entry name" value="Prot_kinase_dom"/>
</dbReference>
<evidence type="ECO:0000256" key="10">
    <source>
        <dbReference type="SAM" id="MobiDB-lite"/>
    </source>
</evidence>
<comment type="catalytic activity">
    <reaction evidence="8">
        <text>L-seryl-[protein] + ATP = O-phospho-L-seryl-[protein] + ADP + H(+)</text>
        <dbReference type="Rhea" id="RHEA:17989"/>
        <dbReference type="Rhea" id="RHEA-COMP:9863"/>
        <dbReference type="Rhea" id="RHEA-COMP:11604"/>
        <dbReference type="ChEBI" id="CHEBI:15378"/>
        <dbReference type="ChEBI" id="CHEBI:29999"/>
        <dbReference type="ChEBI" id="CHEBI:30616"/>
        <dbReference type="ChEBI" id="CHEBI:83421"/>
        <dbReference type="ChEBI" id="CHEBI:456216"/>
        <dbReference type="EC" id="2.7.11.1"/>
    </reaction>
</comment>
<evidence type="ECO:0000259" key="11">
    <source>
        <dbReference type="PROSITE" id="PS50011"/>
    </source>
</evidence>
<evidence type="ECO:0000256" key="3">
    <source>
        <dbReference type="ARBA" id="ARBA00022679"/>
    </source>
</evidence>
<comment type="catalytic activity">
    <reaction evidence="7">
        <text>L-threonyl-[protein] + ATP = O-phospho-L-threonyl-[protein] + ADP + H(+)</text>
        <dbReference type="Rhea" id="RHEA:46608"/>
        <dbReference type="Rhea" id="RHEA-COMP:11060"/>
        <dbReference type="Rhea" id="RHEA-COMP:11605"/>
        <dbReference type="ChEBI" id="CHEBI:15378"/>
        <dbReference type="ChEBI" id="CHEBI:30013"/>
        <dbReference type="ChEBI" id="CHEBI:30616"/>
        <dbReference type="ChEBI" id="CHEBI:61977"/>
        <dbReference type="ChEBI" id="CHEBI:456216"/>
        <dbReference type="EC" id="2.7.11.1"/>
    </reaction>
</comment>
<dbReference type="PANTHER" id="PTHR24363">
    <property type="entry name" value="SERINE/THREONINE PROTEIN KINASE"/>
    <property type="match status" value="1"/>
</dbReference>
<feature type="binding site" evidence="9">
    <location>
        <position position="41"/>
    </location>
    <ligand>
        <name>ATP</name>
        <dbReference type="ChEBI" id="CHEBI:30616"/>
    </ligand>
</feature>
<evidence type="ECO:0000256" key="1">
    <source>
        <dbReference type="ARBA" id="ARBA00012513"/>
    </source>
</evidence>
<dbReference type="EC" id="2.7.11.1" evidence="1"/>
<dbReference type="InterPro" id="IPR011009">
    <property type="entry name" value="Kinase-like_dom_sf"/>
</dbReference>
<evidence type="ECO:0000256" key="6">
    <source>
        <dbReference type="ARBA" id="ARBA00022840"/>
    </source>
</evidence>
<keyword evidence="5 12" id="KW-0418">Kinase</keyword>
<dbReference type="SMART" id="SM00220">
    <property type="entry name" value="S_TKc"/>
    <property type="match status" value="1"/>
</dbReference>
<evidence type="ECO:0000313" key="13">
    <source>
        <dbReference type="Proteomes" id="UP000621799"/>
    </source>
</evidence>
<dbReference type="PROSITE" id="PS00108">
    <property type="entry name" value="PROTEIN_KINASE_ST"/>
    <property type="match status" value="1"/>
</dbReference>
<keyword evidence="3" id="KW-0808">Transferase</keyword>
<evidence type="ECO:0000256" key="5">
    <source>
        <dbReference type="ARBA" id="ARBA00022777"/>
    </source>
</evidence>
<gene>
    <name evidence="12" type="ORF">IQ235_04460</name>
</gene>
<dbReference type="CDD" id="cd14014">
    <property type="entry name" value="STKc_PknB_like"/>
    <property type="match status" value="1"/>
</dbReference>
<dbReference type="InterPro" id="IPR008271">
    <property type="entry name" value="Ser/Thr_kinase_AS"/>
</dbReference>
<evidence type="ECO:0000256" key="2">
    <source>
        <dbReference type="ARBA" id="ARBA00022527"/>
    </source>
</evidence>
<keyword evidence="4 9" id="KW-0547">Nucleotide-binding</keyword>
<evidence type="ECO:0000256" key="4">
    <source>
        <dbReference type="ARBA" id="ARBA00022741"/>
    </source>
</evidence>